<dbReference type="Gene3D" id="1.10.287.950">
    <property type="entry name" value="Methyl-accepting chemotaxis protein"/>
    <property type="match status" value="1"/>
</dbReference>
<accession>K9F1X9</accession>
<feature type="transmembrane region" description="Helical" evidence="6">
    <location>
        <begin position="12"/>
        <end position="31"/>
    </location>
</feature>
<dbReference type="PANTHER" id="PTHR43077">
    <property type="entry name" value="TRANSPORT PERMEASE YVFS-RELATED"/>
    <property type="match status" value="1"/>
</dbReference>
<reference evidence="7 8" key="1">
    <citation type="submission" date="2012-09" db="EMBL/GenBank/DDBJ databases">
        <title>The Genome Sequence of Actinobaculum massiliae ACS-171-V-COL2.</title>
        <authorList>
            <consortium name="The Broad Institute Genome Sequencing Platform"/>
            <person name="Earl A."/>
            <person name="Ward D."/>
            <person name="Feldgarden M."/>
            <person name="Gevers D."/>
            <person name="Saerens B."/>
            <person name="Vaneechoutte M."/>
            <person name="Walker B."/>
            <person name="Young S.K."/>
            <person name="Zeng Q."/>
            <person name="Gargeya S."/>
            <person name="Fitzgerald M."/>
            <person name="Haas B."/>
            <person name="Abouelleil A."/>
            <person name="Alvarado L."/>
            <person name="Arachchi H.M."/>
            <person name="Berlin A."/>
            <person name="Chapman S.B."/>
            <person name="Goldberg J."/>
            <person name="Griggs A."/>
            <person name="Gujja S."/>
            <person name="Hansen M."/>
            <person name="Howarth C."/>
            <person name="Imamovic A."/>
            <person name="Larimer J."/>
            <person name="McCowen C."/>
            <person name="Montmayeur A."/>
            <person name="Murphy C."/>
            <person name="Neiman D."/>
            <person name="Pearson M."/>
            <person name="Priest M."/>
            <person name="Roberts A."/>
            <person name="Saif S."/>
            <person name="Shea T."/>
            <person name="Sisk P."/>
            <person name="Sykes S."/>
            <person name="Wortman J."/>
            <person name="Nusbaum C."/>
            <person name="Birren B."/>
        </authorList>
    </citation>
    <scope>NUCLEOTIDE SEQUENCE [LARGE SCALE GENOMIC DNA]</scope>
    <source>
        <strain evidence="8">ACS-171-V-Col2</strain>
    </source>
</reference>
<evidence type="ECO:0000256" key="2">
    <source>
        <dbReference type="ARBA" id="ARBA00022692"/>
    </source>
</evidence>
<dbReference type="PANTHER" id="PTHR43077:SF5">
    <property type="entry name" value="PHAGE INFECTION PROTEIN"/>
    <property type="match status" value="1"/>
</dbReference>
<dbReference type="NCBIfam" id="TIGR03061">
    <property type="entry name" value="pip_yhgE_Nterm"/>
    <property type="match status" value="1"/>
</dbReference>
<proteinExistence type="predicted"/>
<dbReference type="HOGENOM" id="CLU_004534_1_0_11"/>
<keyword evidence="3 6" id="KW-1133">Transmembrane helix</keyword>
<evidence type="ECO:0000313" key="8">
    <source>
        <dbReference type="Proteomes" id="UP000009888"/>
    </source>
</evidence>
<keyword evidence="2 6" id="KW-0812">Transmembrane</keyword>
<organism evidence="7 8">
    <name type="scientific">Actinobaculum massiliense ACS-171-V-Col2</name>
    <dbReference type="NCBI Taxonomy" id="883066"/>
    <lineage>
        <taxon>Bacteria</taxon>
        <taxon>Bacillati</taxon>
        <taxon>Actinomycetota</taxon>
        <taxon>Actinomycetes</taxon>
        <taxon>Actinomycetales</taxon>
        <taxon>Actinomycetaceae</taxon>
        <taxon>Actinobaculum</taxon>
    </lineage>
</organism>
<feature type="transmembrane region" description="Helical" evidence="6">
    <location>
        <begin position="592"/>
        <end position="612"/>
    </location>
</feature>
<dbReference type="AlphaFoldDB" id="K9F1X9"/>
<dbReference type="EMBL" id="AGWL01000002">
    <property type="protein sequence ID" value="EKU95470.1"/>
    <property type="molecule type" value="Genomic_DNA"/>
</dbReference>
<dbReference type="InterPro" id="IPR023908">
    <property type="entry name" value="xxxLxxG_rpt"/>
</dbReference>
<feature type="transmembrane region" description="Helical" evidence="6">
    <location>
        <begin position="661"/>
        <end position="684"/>
    </location>
</feature>
<keyword evidence="4 6" id="KW-0472">Membrane</keyword>
<dbReference type="InterPro" id="IPR017501">
    <property type="entry name" value="Phage_infect_YhgE_C"/>
</dbReference>
<feature type="transmembrane region" description="Helical" evidence="6">
    <location>
        <begin position="691"/>
        <end position="711"/>
    </location>
</feature>
<evidence type="ECO:0000313" key="7">
    <source>
        <dbReference type="EMBL" id="EKU95470.1"/>
    </source>
</evidence>
<dbReference type="STRING" id="202789.GCA_001457435_00331"/>
<dbReference type="InterPro" id="IPR051328">
    <property type="entry name" value="T7SS_ABC-Transporter"/>
</dbReference>
<dbReference type="Gene3D" id="3.40.1710.10">
    <property type="entry name" value="abc type-2 transporter like domain"/>
    <property type="match status" value="1"/>
</dbReference>
<dbReference type="InterPro" id="IPR017500">
    <property type="entry name" value="Phage_infect_YhgE_N"/>
</dbReference>
<evidence type="ECO:0000256" key="1">
    <source>
        <dbReference type="ARBA" id="ARBA00004141"/>
    </source>
</evidence>
<feature type="transmembrane region" description="Helical" evidence="6">
    <location>
        <begin position="752"/>
        <end position="770"/>
    </location>
</feature>
<name>K9F1X9_9ACTO</name>
<dbReference type="Proteomes" id="UP000009888">
    <property type="component" value="Unassembled WGS sequence"/>
</dbReference>
<gene>
    <name evidence="7" type="ORF">HMPREF9233_00257</name>
</gene>
<feature type="transmembrane region" description="Helical" evidence="6">
    <location>
        <begin position="632"/>
        <end position="655"/>
    </location>
</feature>
<dbReference type="NCBIfam" id="TIGR03062">
    <property type="entry name" value="pip_yhgE_Cterm"/>
    <property type="match status" value="1"/>
</dbReference>
<comment type="subcellular location">
    <subcellularLocation>
        <location evidence="1">Membrane</location>
        <topology evidence="1">Multi-pass membrane protein</topology>
    </subcellularLocation>
</comment>
<sequence length="827" mass="84038">MKSRRAKQISKIIGVVLVVAFFASFYCWSYMDVAGNMSKVPVGIINKDAGTTLGDDAVNMGDALVDALADNAAANWQVLDEHALENGVEESGYLLVFEIPEDFSQNVAAGKSGPPKAADLIVYRDVRYNYIFSQLSTQVVKAFEDALADRIVSNYVSGAYEGLHSARDGMQSAADGAGQLNDGLQDLDTGLTEASNAAGDAANGADRLAGGAASVAEGSKTLDAGAQQLAQGTDGLAVGAQDLASGNAQLAAGTDQLSKSTQALPQQTQQLAEGINSAQSGLARAGGAAETMQQAASGITAGLDDLSTQMENGEDSLLELSAQLSHGAIGAQRLEAGANGAAQYYHAAIAAAQSGGIYQGKTTEEWQALADQASAQVATGAGQMSTQLSQASGATETAATNLGAARSAVGTSESEDRSLASASRQIRDGLGQLSGELTGSSEAMGMLSAGAGQLASGSRELAGSTARLNDASQQLSQGAGALADGAESAAAGTRGLLAGTGELSAGAESVSAGAGQLAQGMPQLQAGLNSATDGAGALADGAATLDDSLTDGAATLGENLGASSEEMGEYAASPLKTQQESFGALDGYGQGFAPFFMTTALWLGALLLFFVVDPMYPRRARAGRIRTVIGRLPLYLLICALEAVAVVGAAALIGVTSAYDVNFLVLYAFAFAVSCAFMLIMQFLTLTFGIVGRGIAVVVLILQLAAAGGTLPVELGRSELAAIKPWLPFTYSIDGFREAISLGRGAVIGKDALILLGVGLICLALSLLCWRIALLRQKSDNAEYAAYHLDDGAAPHDAFVAGEASGDEAVQKATTEQLAVLDSTAGK</sequence>
<feature type="region of interest" description="Disordered" evidence="5">
    <location>
        <begin position="404"/>
        <end position="423"/>
    </location>
</feature>
<dbReference type="eggNOG" id="COG1511">
    <property type="taxonomic scope" value="Bacteria"/>
</dbReference>
<dbReference type="RefSeq" id="WP_007000475.1">
    <property type="nucleotide sequence ID" value="NZ_JH992955.1"/>
</dbReference>
<protein>
    <submittedName>
        <fullName evidence="7">YhgE/Pip domain-containing protein</fullName>
    </submittedName>
</protein>
<evidence type="ECO:0000256" key="5">
    <source>
        <dbReference type="SAM" id="MobiDB-lite"/>
    </source>
</evidence>
<dbReference type="PATRIC" id="fig|883066.3.peg.262"/>
<keyword evidence="8" id="KW-1185">Reference proteome</keyword>
<evidence type="ECO:0000256" key="3">
    <source>
        <dbReference type="ARBA" id="ARBA00022989"/>
    </source>
</evidence>
<dbReference type="NCBIfam" id="TIGR03057">
    <property type="entry name" value="xxxLxxG_by_4"/>
    <property type="match status" value="1"/>
</dbReference>
<dbReference type="GO" id="GO:0016020">
    <property type="term" value="C:membrane"/>
    <property type="evidence" value="ECO:0007669"/>
    <property type="project" value="UniProtKB-SubCell"/>
</dbReference>
<comment type="caution">
    <text evidence="7">The sequence shown here is derived from an EMBL/GenBank/DDBJ whole genome shotgun (WGS) entry which is preliminary data.</text>
</comment>
<evidence type="ECO:0000256" key="6">
    <source>
        <dbReference type="SAM" id="Phobius"/>
    </source>
</evidence>
<evidence type="ECO:0000256" key="4">
    <source>
        <dbReference type="ARBA" id="ARBA00023136"/>
    </source>
</evidence>